<reference evidence="2" key="1">
    <citation type="submission" date="2011-07" db="EMBL/GenBank/DDBJ databases">
        <title>Divergent evolution of antigenic variation in African trypanosomes.</title>
        <authorList>
            <person name="Jackson A.P."/>
            <person name="Berry A."/>
            <person name="Allison H.C."/>
            <person name="Burton P."/>
            <person name="Anderson J."/>
            <person name="Aslett M."/>
            <person name="Brown R."/>
            <person name="Corton N."/>
            <person name="Harris D."/>
            <person name="Hauser H."/>
            <person name="Gamble J."/>
            <person name="Gilderthorp R."/>
            <person name="McQuillan J."/>
            <person name="Quail M.A."/>
            <person name="Sanders M."/>
            <person name="Van Tonder A."/>
            <person name="Ginger M.L."/>
            <person name="Donelson J.E."/>
            <person name="Field M.C."/>
            <person name="Barry J.D."/>
            <person name="Berriman M."/>
            <person name="Hertz-Fowler C."/>
        </authorList>
    </citation>
    <scope>NUCLEOTIDE SEQUENCE [LARGE SCALE GENOMIC DNA]</scope>
    <source>
        <strain evidence="2">IL3000</strain>
    </source>
</reference>
<comment type="caution">
    <text evidence="1">The sequence shown here is derived from an EMBL/GenBank/DDBJ whole genome shotgun (WGS) entry which is preliminary data.</text>
</comment>
<sequence>MLQALHSLFFLSQEFPSLPLRGPMNLITLTAVADRTHIFNATPPTHQLYKNPRNIASIINPAVLLTDKGKTQNFQHVRQFPGSGMKVAGEAPANIHPAVEQWGERIPVTEYTTLIHKLAHIPRSISS</sequence>
<protein>
    <submittedName>
        <fullName evidence="1">Uncharacterized protein</fullName>
    </submittedName>
</protein>
<gene>
    <name evidence="1" type="ORF">TCIL3000_0_29830</name>
</gene>
<keyword evidence="2" id="KW-1185">Reference proteome</keyword>
<evidence type="ECO:0000313" key="1">
    <source>
        <dbReference type="EMBL" id="CCD12064.1"/>
    </source>
</evidence>
<proteinExistence type="predicted"/>
<accession>F9W4H2</accession>
<evidence type="ECO:0000313" key="2">
    <source>
        <dbReference type="Proteomes" id="UP000000702"/>
    </source>
</evidence>
<dbReference type="EMBL" id="CAEQ01000554">
    <property type="protein sequence ID" value="CCD12064.1"/>
    <property type="molecule type" value="Genomic_DNA"/>
</dbReference>
<dbReference type="Proteomes" id="UP000000702">
    <property type="component" value="Unassembled WGS sequence"/>
</dbReference>
<organism evidence="1 2">
    <name type="scientific">Trypanosoma congolense (strain IL3000)</name>
    <dbReference type="NCBI Taxonomy" id="1068625"/>
    <lineage>
        <taxon>Eukaryota</taxon>
        <taxon>Discoba</taxon>
        <taxon>Euglenozoa</taxon>
        <taxon>Kinetoplastea</taxon>
        <taxon>Metakinetoplastina</taxon>
        <taxon>Trypanosomatida</taxon>
        <taxon>Trypanosomatidae</taxon>
        <taxon>Trypanosoma</taxon>
        <taxon>Nannomonas</taxon>
    </lineage>
</organism>
<reference evidence="1 2" key="2">
    <citation type="journal article" date="2012" name="Proc. Natl. Acad. Sci. U.S.A.">
        <title>Antigenic diversity is generated by distinct evolutionary mechanisms in African trypanosome species.</title>
        <authorList>
            <person name="Jackson A.P."/>
            <person name="Berry A."/>
            <person name="Aslett M."/>
            <person name="Allison H.C."/>
            <person name="Burton P."/>
            <person name="Vavrova-Anderson J."/>
            <person name="Brown R."/>
            <person name="Browne H."/>
            <person name="Corton N."/>
            <person name="Hauser H."/>
            <person name="Gamble J."/>
            <person name="Gilderthorp R."/>
            <person name="Marcello L."/>
            <person name="McQuillan J."/>
            <person name="Otto T.D."/>
            <person name="Quail M.A."/>
            <person name="Sanders M.J."/>
            <person name="van Tonder A."/>
            <person name="Ginger M.L."/>
            <person name="Field M.C."/>
            <person name="Barry J.D."/>
            <person name="Hertz-Fowler C."/>
            <person name="Berriman M."/>
        </authorList>
    </citation>
    <scope>NUCLEOTIDE SEQUENCE [LARGE SCALE GENOMIC DNA]</scope>
    <source>
        <strain evidence="1 2">IL3000</strain>
    </source>
</reference>
<name>F9W4H2_TRYCI</name>
<dbReference type="AlphaFoldDB" id="F9W4H2"/>